<proteinExistence type="predicted"/>
<dbReference type="Proteomes" id="UP001629113">
    <property type="component" value="Unassembled WGS sequence"/>
</dbReference>
<dbReference type="Gene3D" id="3.40.50.1820">
    <property type="entry name" value="alpha/beta hydrolase"/>
    <property type="match status" value="1"/>
</dbReference>
<evidence type="ECO:0000313" key="3">
    <source>
        <dbReference type="EMBL" id="KAL3417362.1"/>
    </source>
</evidence>
<dbReference type="PANTHER" id="PTHR47668">
    <property type="entry name" value="DIENELACTONE HYDROLASE FAMILY PROTEIN (AFU_ORTHOLOGUE AFUA_6G01940)"/>
    <property type="match status" value="1"/>
</dbReference>
<dbReference type="InterPro" id="IPR002925">
    <property type="entry name" value="Dienelactn_hydro"/>
</dbReference>
<comment type="caution">
    <text evidence="3">The sequence shown here is derived from an EMBL/GenBank/DDBJ whole genome shotgun (WGS) entry which is preliminary data.</text>
</comment>
<name>A0ABR4P233_9HELO</name>
<feature type="domain" description="Dienelactone hydrolase" evidence="2">
    <location>
        <begin position="68"/>
        <end position="275"/>
    </location>
</feature>
<sequence>MATRRDEDQDPDQARIQIPESACCCPSPAPPVVGAGSGSDGRDEYAKEYVPRGTYVDIGGLKTYVTGASPVTATKAIVVIYDIFGFSPQLLQGLDGIGATDYPKDGDGEEYVLFVPDLFEGCPAEVSWYPPETPEQIQKLGAWYATRTPQMAVDRVPGFLVDVERAYGKKSWGVLGYCWGGKATSLLASTSPPQIAFKIVVQCHPALIEPAEALSITIPTLVLASKDEDLAVVQSYVENLACNGEQKALHVFDDMVHGWLSARGDLEDVRVRDEWVRGYGLINEFLKSWF</sequence>
<evidence type="ECO:0000259" key="2">
    <source>
        <dbReference type="Pfam" id="PF01738"/>
    </source>
</evidence>
<evidence type="ECO:0000313" key="4">
    <source>
        <dbReference type="Proteomes" id="UP001629113"/>
    </source>
</evidence>
<keyword evidence="3" id="KW-0378">Hydrolase</keyword>
<keyword evidence="4" id="KW-1185">Reference proteome</keyword>
<dbReference type="Pfam" id="PF01738">
    <property type="entry name" value="DLH"/>
    <property type="match status" value="1"/>
</dbReference>
<reference evidence="3 4" key="1">
    <citation type="submission" date="2024-06" db="EMBL/GenBank/DDBJ databases">
        <title>Complete genome of Phlyctema vagabunda strain 19-DSS-EL-015.</title>
        <authorList>
            <person name="Fiorenzani C."/>
        </authorList>
    </citation>
    <scope>NUCLEOTIDE SEQUENCE [LARGE SCALE GENOMIC DNA]</scope>
    <source>
        <strain evidence="3 4">19-DSS-EL-015</strain>
    </source>
</reference>
<accession>A0ABR4P233</accession>
<dbReference type="GO" id="GO:0016787">
    <property type="term" value="F:hydrolase activity"/>
    <property type="evidence" value="ECO:0007669"/>
    <property type="project" value="UniProtKB-KW"/>
</dbReference>
<protein>
    <submittedName>
        <fullName evidence="3">Dienelactone hydrolase</fullName>
    </submittedName>
</protein>
<dbReference type="PANTHER" id="PTHR47668:SF1">
    <property type="entry name" value="DIENELACTONE HYDROLASE DOMAIN-CONTAINING PROTEIN-RELATED"/>
    <property type="match status" value="1"/>
</dbReference>
<feature type="region of interest" description="Disordered" evidence="1">
    <location>
        <begin position="1"/>
        <end position="40"/>
    </location>
</feature>
<dbReference type="SUPFAM" id="SSF53474">
    <property type="entry name" value="alpha/beta-Hydrolases"/>
    <property type="match status" value="1"/>
</dbReference>
<evidence type="ECO:0000256" key="1">
    <source>
        <dbReference type="SAM" id="MobiDB-lite"/>
    </source>
</evidence>
<gene>
    <name evidence="3" type="ORF">PVAG01_11362</name>
</gene>
<dbReference type="InterPro" id="IPR029058">
    <property type="entry name" value="AB_hydrolase_fold"/>
</dbReference>
<dbReference type="EMBL" id="JBFCZG010000011">
    <property type="protein sequence ID" value="KAL3417362.1"/>
    <property type="molecule type" value="Genomic_DNA"/>
</dbReference>
<organism evidence="3 4">
    <name type="scientific">Phlyctema vagabunda</name>
    <dbReference type="NCBI Taxonomy" id="108571"/>
    <lineage>
        <taxon>Eukaryota</taxon>
        <taxon>Fungi</taxon>
        <taxon>Dikarya</taxon>
        <taxon>Ascomycota</taxon>
        <taxon>Pezizomycotina</taxon>
        <taxon>Leotiomycetes</taxon>
        <taxon>Helotiales</taxon>
        <taxon>Dermateaceae</taxon>
        <taxon>Phlyctema</taxon>
    </lineage>
</organism>